<name>A0A5C4M5E1_9PSEU</name>
<protein>
    <submittedName>
        <fullName evidence="1">Uncharacterized protein</fullName>
    </submittedName>
</protein>
<reference evidence="1 2" key="1">
    <citation type="submission" date="2019-06" db="EMBL/GenBank/DDBJ databases">
        <title>Amycolatopsis alkalitolerans sp. nov., isolated from Gastrodia elata Blume.</title>
        <authorList>
            <person name="Narsing Rao M.P."/>
            <person name="Li W.J."/>
        </authorList>
    </citation>
    <scope>NUCLEOTIDE SEQUENCE [LARGE SCALE GENOMIC DNA]</scope>
    <source>
        <strain evidence="1 2">SYSUP0005</strain>
    </source>
</reference>
<dbReference type="InterPro" id="IPR046179">
    <property type="entry name" value="DUF6188"/>
</dbReference>
<evidence type="ECO:0000313" key="1">
    <source>
        <dbReference type="EMBL" id="TNC28025.1"/>
    </source>
</evidence>
<dbReference type="EMBL" id="VDFW01000004">
    <property type="protein sequence ID" value="TNC28025.1"/>
    <property type="molecule type" value="Genomic_DNA"/>
</dbReference>
<accession>A0A5C4M5E1</accession>
<proteinExistence type="predicted"/>
<organism evidence="1 2">
    <name type="scientific">Amycolatopsis alkalitolerans</name>
    <dbReference type="NCBI Taxonomy" id="2547244"/>
    <lineage>
        <taxon>Bacteria</taxon>
        <taxon>Bacillati</taxon>
        <taxon>Actinomycetota</taxon>
        <taxon>Actinomycetes</taxon>
        <taxon>Pseudonocardiales</taxon>
        <taxon>Pseudonocardiaceae</taxon>
        <taxon>Amycolatopsis</taxon>
    </lineage>
</organism>
<sequence length="127" mass="13853">MDLRLKGKTLLSETVEYSAVLHFSDGYMARIESPFGLDISGKHYELSPETDPQESFQPMKGLLQQTVTTADVDNSGVLSLVFSNGATIRVEPDNDYEAWTVAGPDGFLIVSMPGGELAVWEPKTDSP</sequence>
<dbReference type="OrthoDB" id="3429377at2"/>
<dbReference type="Pfam" id="PF19686">
    <property type="entry name" value="DUF6188"/>
    <property type="match status" value="1"/>
</dbReference>
<evidence type="ECO:0000313" key="2">
    <source>
        <dbReference type="Proteomes" id="UP000305546"/>
    </source>
</evidence>
<gene>
    <name evidence="1" type="ORF">FG385_06205</name>
</gene>
<keyword evidence="2" id="KW-1185">Reference proteome</keyword>
<dbReference type="Proteomes" id="UP000305546">
    <property type="component" value="Unassembled WGS sequence"/>
</dbReference>
<dbReference type="RefSeq" id="WP_139095643.1">
    <property type="nucleotide sequence ID" value="NZ_VDFW01000004.1"/>
</dbReference>
<dbReference type="AlphaFoldDB" id="A0A5C4M5E1"/>
<comment type="caution">
    <text evidence="1">The sequence shown here is derived from an EMBL/GenBank/DDBJ whole genome shotgun (WGS) entry which is preliminary data.</text>
</comment>